<accession>A0A449A525</accession>
<gene>
    <name evidence="1" type="ORF">NCTC10166_00305</name>
</gene>
<dbReference type="EMBL" id="LR214951">
    <property type="protein sequence ID" value="VEU59337.1"/>
    <property type="molecule type" value="Genomic_DNA"/>
</dbReference>
<dbReference type="KEGG" id="mnu:NCTC10166_00305"/>
<protein>
    <submittedName>
        <fullName evidence="1">Uncharacterized protein</fullName>
    </submittedName>
</protein>
<organism evidence="1 2">
    <name type="scientific">Mesomycoplasma neurolyticum</name>
    <dbReference type="NCBI Taxonomy" id="2120"/>
    <lineage>
        <taxon>Bacteria</taxon>
        <taxon>Bacillati</taxon>
        <taxon>Mycoplasmatota</taxon>
        <taxon>Mycoplasmoidales</taxon>
        <taxon>Metamycoplasmataceae</taxon>
        <taxon>Mesomycoplasma</taxon>
    </lineage>
</organism>
<dbReference type="AlphaFoldDB" id="A0A449A525"/>
<proteinExistence type="predicted"/>
<sequence>MKYEYKLKQQIFKELKKLEREIEEIENSKILEYYSTNYIDLHTSTKKIINWYKKMLKIFKKLLGEINEKRKSK</sequence>
<keyword evidence="2" id="KW-1185">Reference proteome</keyword>
<evidence type="ECO:0000313" key="2">
    <source>
        <dbReference type="Proteomes" id="UP000289440"/>
    </source>
</evidence>
<dbReference type="RefSeq" id="WP_129719734.1">
    <property type="nucleotide sequence ID" value="NZ_LR214951.1"/>
</dbReference>
<evidence type="ECO:0000313" key="1">
    <source>
        <dbReference type="EMBL" id="VEU59337.1"/>
    </source>
</evidence>
<dbReference type="Proteomes" id="UP000289440">
    <property type="component" value="Chromosome"/>
</dbReference>
<name>A0A449A525_9BACT</name>
<reference evidence="1 2" key="1">
    <citation type="submission" date="2019-01" db="EMBL/GenBank/DDBJ databases">
        <authorList>
            <consortium name="Pathogen Informatics"/>
        </authorList>
    </citation>
    <scope>NUCLEOTIDE SEQUENCE [LARGE SCALE GENOMIC DNA]</scope>
    <source>
        <strain evidence="1 2">NCTC10166</strain>
    </source>
</reference>